<evidence type="ECO:0000313" key="1">
    <source>
        <dbReference type="EMBL" id="SDD01046.1"/>
    </source>
</evidence>
<dbReference type="RefSeq" id="WP_091804460.1">
    <property type="nucleotide sequence ID" value="NZ_CP016353.1"/>
</dbReference>
<dbReference type="Proteomes" id="UP000199494">
    <property type="component" value="Unassembled WGS sequence"/>
</dbReference>
<keyword evidence="2" id="KW-1185">Reference proteome</keyword>
<dbReference type="PANTHER" id="PTHR37305">
    <property type="entry name" value="INTEGRAL MEMBRANE PROTEIN-RELATED"/>
    <property type="match status" value="1"/>
</dbReference>
<dbReference type="OrthoDB" id="3376858at2"/>
<reference evidence="1 2" key="1">
    <citation type="submission" date="2016-10" db="EMBL/GenBank/DDBJ databases">
        <authorList>
            <person name="de Groot N.N."/>
        </authorList>
    </citation>
    <scope>NUCLEOTIDE SEQUENCE [LARGE SCALE GENOMIC DNA]</scope>
    <source>
        <strain evidence="1 2">CGMCC 4.5506</strain>
    </source>
</reference>
<sequence length="277" mass="28718">MRTDLATNIRAELIKQRKRPAHWLLLAVAVFLTLTFAYLIPYLGLADTPAGVTNGRGVAAMLPPAFVGNVIAGTPLFLGALAMIFGVLVAGSEYNWESWKTVLAQGPSRFTVLAAKIAVLTLGTLVSIMTLLATGAAAAALVGVLKDQPPHWPSVSTVLLGAGGGWLIITMWAMLGVVLAVAFRGVALPIGLGLVWLLAVQNLLAVVAAPLLDWVADLQLGLPGPNAGSLVAALGAPRGTPGVDALAAAPQATLVIAAYLIGFTLLGAWLFRRRDII</sequence>
<dbReference type="KEGG" id="pmad:BAY61_15625"/>
<dbReference type="GO" id="GO:0140359">
    <property type="term" value="F:ABC-type transporter activity"/>
    <property type="evidence" value="ECO:0007669"/>
    <property type="project" value="InterPro"/>
</dbReference>
<dbReference type="PANTHER" id="PTHR37305:SF1">
    <property type="entry name" value="MEMBRANE PROTEIN"/>
    <property type="match status" value="1"/>
</dbReference>
<gene>
    <name evidence="1" type="ORF">SAMN05421630_105171</name>
</gene>
<protein>
    <submittedName>
        <fullName evidence="1">ABC-type transport system involved in multi-copper enzyme maturation, permease component</fullName>
    </submittedName>
</protein>
<dbReference type="Pfam" id="PF12730">
    <property type="entry name" value="ABC2_membrane_4"/>
    <property type="match status" value="1"/>
</dbReference>
<dbReference type="GO" id="GO:0005886">
    <property type="term" value="C:plasma membrane"/>
    <property type="evidence" value="ECO:0007669"/>
    <property type="project" value="UniProtKB-SubCell"/>
</dbReference>
<dbReference type="STRING" id="530584.SAMN05421630_105171"/>
<accession>A0A222VQJ9</accession>
<dbReference type="AlphaFoldDB" id="A0A222VQJ9"/>
<evidence type="ECO:0000313" key="2">
    <source>
        <dbReference type="Proteomes" id="UP000199494"/>
    </source>
</evidence>
<organism evidence="1 2">
    <name type="scientific">Prauserella marina</name>
    <dbReference type="NCBI Taxonomy" id="530584"/>
    <lineage>
        <taxon>Bacteria</taxon>
        <taxon>Bacillati</taxon>
        <taxon>Actinomycetota</taxon>
        <taxon>Actinomycetes</taxon>
        <taxon>Pseudonocardiales</taxon>
        <taxon>Pseudonocardiaceae</taxon>
        <taxon>Prauserella</taxon>
    </lineage>
</organism>
<name>A0A222VQJ9_9PSEU</name>
<proteinExistence type="predicted"/>
<dbReference type="EMBL" id="FMZE01000005">
    <property type="protein sequence ID" value="SDD01046.1"/>
    <property type="molecule type" value="Genomic_DNA"/>
</dbReference>